<evidence type="ECO:0000256" key="2">
    <source>
        <dbReference type="ARBA" id="ARBA00022475"/>
    </source>
</evidence>
<name>A0A1I7E185_9BACT</name>
<evidence type="ECO:0000256" key="4">
    <source>
        <dbReference type="ARBA" id="ARBA00022679"/>
    </source>
</evidence>
<evidence type="ECO:0000256" key="3">
    <source>
        <dbReference type="ARBA" id="ARBA00022676"/>
    </source>
</evidence>
<feature type="transmembrane region" description="Helical" evidence="8">
    <location>
        <begin position="251"/>
        <end position="270"/>
    </location>
</feature>
<gene>
    <name evidence="10" type="ORF">SAMN04489724_4688</name>
</gene>
<feature type="transmembrane region" description="Helical" evidence="8">
    <location>
        <begin position="201"/>
        <end position="220"/>
    </location>
</feature>
<keyword evidence="2" id="KW-1003">Cell membrane</keyword>
<dbReference type="AlphaFoldDB" id="A0A1I7E185"/>
<dbReference type="OrthoDB" id="9813729at2"/>
<dbReference type="PANTHER" id="PTHR33908">
    <property type="entry name" value="MANNOSYLTRANSFERASE YKCB-RELATED"/>
    <property type="match status" value="1"/>
</dbReference>
<sequence>MKTTHPISKTQLYQRNLFLLGFILLKFVLQYLLIDSGYDLHRDEYLHLDQAHHLAWGYISVPPVTSWFSYLIYLLGYTEFWVKFFPALFGALTIFLVWKAIERLGGNLYAQSLAAICLIFSALARLNILFQPNSFDILAWTFVFFSLLCYIQTGKNKWLYWLGVGIGFGFLNKYNIAFQVLGLIPALLLTKERKIFKNPHFYAAFGVAFLIALPNLIWQLQNDYPVFWHMRMLSQYQLVNVNRLDFLSEQFFFFFGSSFVLVLAFFSYFTYPPFRKYQLFFWAMVFTLAIFTYFRAKDYYAIGLYPIHYVFGAIYLSHLLRKNWGEYLKPVVMVIPIGLFILSAPMTYPIGDPAYLKEVQSRHPDLMVNRWEDGKTHDLPQDFADMLGWKELAEKVDMAYSKAPSDEYTVIICDNYGQAGAINFYTKTKGLQAITMNADYVNWIDLGREIKNVILVREVEDGVSEREISLFEKSEEIGKITDPNAREFGTSIHLLLEAKTDINAILINEIKEKRAELKVVN</sequence>
<evidence type="ECO:0000313" key="11">
    <source>
        <dbReference type="Proteomes" id="UP000199673"/>
    </source>
</evidence>
<feature type="transmembrane region" description="Helical" evidence="8">
    <location>
        <begin position="135"/>
        <end position="153"/>
    </location>
</feature>
<feature type="domain" description="Glycosyltransferase RgtA/B/C/D-like" evidence="9">
    <location>
        <begin position="61"/>
        <end position="218"/>
    </location>
</feature>
<keyword evidence="11" id="KW-1185">Reference proteome</keyword>
<feature type="transmembrane region" description="Helical" evidence="8">
    <location>
        <begin position="159"/>
        <end position="189"/>
    </location>
</feature>
<protein>
    <submittedName>
        <fullName evidence="10">Dolichyl-phosphate-mannose-protein mannosyltransferase</fullName>
    </submittedName>
</protein>
<dbReference type="STRING" id="305507.SAMN04489724_4688"/>
<dbReference type="Pfam" id="PF13231">
    <property type="entry name" value="PMT_2"/>
    <property type="match status" value="1"/>
</dbReference>
<keyword evidence="6 8" id="KW-1133">Transmembrane helix</keyword>
<keyword evidence="5 8" id="KW-0812">Transmembrane</keyword>
<evidence type="ECO:0000256" key="6">
    <source>
        <dbReference type="ARBA" id="ARBA00022989"/>
    </source>
</evidence>
<dbReference type="InterPro" id="IPR038731">
    <property type="entry name" value="RgtA/B/C-like"/>
</dbReference>
<dbReference type="GO" id="GO:0016763">
    <property type="term" value="F:pentosyltransferase activity"/>
    <property type="evidence" value="ECO:0007669"/>
    <property type="project" value="TreeGrafter"/>
</dbReference>
<feature type="transmembrane region" description="Helical" evidence="8">
    <location>
        <begin position="327"/>
        <end position="348"/>
    </location>
</feature>
<dbReference type="RefSeq" id="WP_091697785.1">
    <property type="nucleotide sequence ID" value="NZ_FPBF01000009.1"/>
</dbReference>
<evidence type="ECO:0000256" key="7">
    <source>
        <dbReference type="ARBA" id="ARBA00023136"/>
    </source>
</evidence>
<reference evidence="11" key="1">
    <citation type="submission" date="2016-10" db="EMBL/GenBank/DDBJ databases">
        <authorList>
            <person name="Varghese N."/>
            <person name="Submissions S."/>
        </authorList>
    </citation>
    <scope>NUCLEOTIDE SEQUENCE [LARGE SCALE GENOMIC DNA]</scope>
    <source>
        <strain evidence="11">DSM 23445</strain>
    </source>
</reference>
<dbReference type="GO" id="GO:0005886">
    <property type="term" value="C:plasma membrane"/>
    <property type="evidence" value="ECO:0007669"/>
    <property type="project" value="UniProtKB-SubCell"/>
</dbReference>
<dbReference type="InterPro" id="IPR050297">
    <property type="entry name" value="LipidA_mod_glycosyltrf_83"/>
</dbReference>
<keyword evidence="4 10" id="KW-0808">Transferase</keyword>
<feature type="transmembrane region" description="Helical" evidence="8">
    <location>
        <begin position="107"/>
        <end position="128"/>
    </location>
</feature>
<evidence type="ECO:0000313" key="10">
    <source>
        <dbReference type="EMBL" id="SFU17689.1"/>
    </source>
</evidence>
<proteinExistence type="predicted"/>
<evidence type="ECO:0000259" key="9">
    <source>
        <dbReference type="Pfam" id="PF13231"/>
    </source>
</evidence>
<feature type="transmembrane region" description="Helical" evidence="8">
    <location>
        <begin position="80"/>
        <end position="101"/>
    </location>
</feature>
<feature type="transmembrane region" description="Helical" evidence="8">
    <location>
        <begin position="300"/>
        <end position="320"/>
    </location>
</feature>
<dbReference type="PANTHER" id="PTHR33908:SF11">
    <property type="entry name" value="MEMBRANE PROTEIN"/>
    <property type="match status" value="1"/>
</dbReference>
<feature type="transmembrane region" description="Helical" evidence="8">
    <location>
        <begin position="12"/>
        <end position="34"/>
    </location>
</feature>
<feature type="transmembrane region" description="Helical" evidence="8">
    <location>
        <begin position="277"/>
        <end position="294"/>
    </location>
</feature>
<dbReference type="EMBL" id="FPBF01000009">
    <property type="protein sequence ID" value="SFU17689.1"/>
    <property type="molecule type" value="Genomic_DNA"/>
</dbReference>
<accession>A0A1I7E185</accession>
<evidence type="ECO:0000256" key="1">
    <source>
        <dbReference type="ARBA" id="ARBA00004651"/>
    </source>
</evidence>
<evidence type="ECO:0000256" key="8">
    <source>
        <dbReference type="SAM" id="Phobius"/>
    </source>
</evidence>
<evidence type="ECO:0000256" key="5">
    <source>
        <dbReference type="ARBA" id="ARBA00022692"/>
    </source>
</evidence>
<feature type="transmembrane region" description="Helical" evidence="8">
    <location>
        <begin position="54"/>
        <end position="73"/>
    </location>
</feature>
<dbReference type="Proteomes" id="UP000199673">
    <property type="component" value="Unassembled WGS sequence"/>
</dbReference>
<comment type="subcellular location">
    <subcellularLocation>
        <location evidence="1">Cell membrane</location>
        <topology evidence="1">Multi-pass membrane protein</topology>
    </subcellularLocation>
</comment>
<keyword evidence="3 10" id="KW-0328">Glycosyltransferase</keyword>
<keyword evidence="7 8" id="KW-0472">Membrane</keyword>
<organism evidence="10 11">
    <name type="scientific">Algoriphagus locisalis</name>
    <dbReference type="NCBI Taxonomy" id="305507"/>
    <lineage>
        <taxon>Bacteria</taxon>
        <taxon>Pseudomonadati</taxon>
        <taxon>Bacteroidota</taxon>
        <taxon>Cytophagia</taxon>
        <taxon>Cytophagales</taxon>
        <taxon>Cyclobacteriaceae</taxon>
        <taxon>Algoriphagus</taxon>
    </lineage>
</organism>
<dbReference type="GO" id="GO:0009103">
    <property type="term" value="P:lipopolysaccharide biosynthetic process"/>
    <property type="evidence" value="ECO:0007669"/>
    <property type="project" value="UniProtKB-ARBA"/>
</dbReference>